<protein>
    <submittedName>
        <fullName evidence="1">Uncharacterized protein</fullName>
    </submittedName>
</protein>
<reference evidence="1" key="2">
    <citation type="journal article" date="2015" name="Fish Shellfish Immunol.">
        <title>Early steps in the European eel (Anguilla anguilla)-Vibrio vulnificus interaction in the gills: Role of the RtxA13 toxin.</title>
        <authorList>
            <person name="Callol A."/>
            <person name="Pajuelo D."/>
            <person name="Ebbesson L."/>
            <person name="Teles M."/>
            <person name="MacKenzie S."/>
            <person name="Amaro C."/>
        </authorList>
    </citation>
    <scope>NUCLEOTIDE SEQUENCE</scope>
</reference>
<name>A0A0E9P8R5_ANGAN</name>
<accession>A0A0E9P8R5</accession>
<reference evidence="1" key="1">
    <citation type="submission" date="2014-11" db="EMBL/GenBank/DDBJ databases">
        <authorList>
            <person name="Amaro Gonzalez C."/>
        </authorList>
    </citation>
    <scope>NUCLEOTIDE SEQUENCE</scope>
</reference>
<organism evidence="1">
    <name type="scientific">Anguilla anguilla</name>
    <name type="common">European freshwater eel</name>
    <name type="synonym">Muraena anguilla</name>
    <dbReference type="NCBI Taxonomy" id="7936"/>
    <lineage>
        <taxon>Eukaryota</taxon>
        <taxon>Metazoa</taxon>
        <taxon>Chordata</taxon>
        <taxon>Craniata</taxon>
        <taxon>Vertebrata</taxon>
        <taxon>Euteleostomi</taxon>
        <taxon>Actinopterygii</taxon>
        <taxon>Neopterygii</taxon>
        <taxon>Teleostei</taxon>
        <taxon>Anguilliformes</taxon>
        <taxon>Anguillidae</taxon>
        <taxon>Anguilla</taxon>
    </lineage>
</organism>
<dbReference type="AlphaFoldDB" id="A0A0E9P8R5"/>
<dbReference type="EMBL" id="GBXM01108097">
    <property type="protein sequence ID" value="JAH00480.1"/>
    <property type="molecule type" value="Transcribed_RNA"/>
</dbReference>
<evidence type="ECO:0000313" key="1">
    <source>
        <dbReference type="EMBL" id="JAH00480.1"/>
    </source>
</evidence>
<sequence>MTQNMKSTMPSDEKMIHNSRKIWELLTLCDNHLPRST</sequence>
<proteinExistence type="predicted"/>